<comment type="subcellular location">
    <subcellularLocation>
        <location evidence="1">Mitochondrion</location>
    </subcellularLocation>
</comment>
<dbReference type="PROSITE" id="PS51886">
    <property type="entry name" value="TLDC"/>
    <property type="match status" value="1"/>
</dbReference>
<reference evidence="7 8" key="1">
    <citation type="journal article" date="2015" name="Genome Biol.">
        <title>Comparative genomics of Steinernema reveals deeply conserved gene regulatory networks.</title>
        <authorList>
            <person name="Dillman A.R."/>
            <person name="Macchietto M."/>
            <person name="Porter C.F."/>
            <person name="Rogers A."/>
            <person name="Williams B."/>
            <person name="Antoshechkin I."/>
            <person name="Lee M.M."/>
            <person name="Goodwin Z."/>
            <person name="Lu X."/>
            <person name="Lewis E.E."/>
            <person name="Goodrich-Blair H."/>
            <person name="Stock S.P."/>
            <person name="Adams B.J."/>
            <person name="Sternberg P.W."/>
            <person name="Mortazavi A."/>
        </authorList>
    </citation>
    <scope>NUCLEOTIDE SEQUENCE [LARGE SCALE GENOMIC DNA]</scope>
    <source>
        <strain evidence="7 8">ALL</strain>
    </source>
</reference>
<dbReference type="GO" id="GO:0006979">
    <property type="term" value="P:response to oxidative stress"/>
    <property type="evidence" value="ECO:0007669"/>
    <property type="project" value="TreeGrafter"/>
</dbReference>
<dbReference type="Pfam" id="PF07534">
    <property type="entry name" value="TLD"/>
    <property type="match status" value="1"/>
</dbReference>
<comment type="similarity">
    <text evidence="2">Belongs to the OXR1 family.</text>
</comment>
<feature type="compositionally biased region" description="Polar residues" evidence="5">
    <location>
        <begin position="34"/>
        <end position="47"/>
    </location>
</feature>
<evidence type="ECO:0000256" key="3">
    <source>
        <dbReference type="ARBA" id="ARBA00023128"/>
    </source>
</evidence>
<gene>
    <name evidence="7" type="ORF">L596_021702</name>
</gene>
<feature type="domain" description="TLDc" evidence="6">
    <location>
        <begin position="330"/>
        <end position="502"/>
    </location>
</feature>
<dbReference type="InterPro" id="IPR006571">
    <property type="entry name" value="TLDc_dom"/>
</dbReference>
<sequence>MGQTQSEQLFDAGTFRTRHESRSSSGSEKIKARVTSSKRNSCPSHNHVNYAVNPLAKPRGRSATVSNAVPPVFPTSCSVYDKNFLRQQVYANKNEDEVLKKAVSRFVDPTEEALRTDSQDLKTEVTETPKILEPQKPEILEKPEKPQMDPQSSFEEFQEDDHESESSETSELCSSDSGRSSLNGEEDHNSSRRGSAPVVHFQDLAASANFTSMIEESEESEEDSQNGGSSPTQTYVRRFAKMEAKIRNERKMEVLKKKKRARSPFRAGLQRLRSLSLGGSAEAEKKQTSPYINHDFNDLVSVGEICRRLSLDNQIFASDLPIPAGAKESQILDEYMIRQIVDILPPRAEGYPWVNIYSSEKHGFSLATLYRKMADFEEDTSPVLLIIRDTAGHIFGGVSSSAIKPKDHYYGTGSSTLLWRFEGEFPKIKDLIDYRWTGSNQFFTNASKDCLSFGAGGGHFGLWLDADLNHGSTQPCETFDNEPLTGGETDFLIYSVEAFGFSM</sequence>
<evidence type="ECO:0000256" key="1">
    <source>
        <dbReference type="ARBA" id="ARBA00004173"/>
    </source>
</evidence>
<accession>A0A4U5MJM7</accession>
<feature type="region of interest" description="Disordered" evidence="5">
    <location>
        <begin position="214"/>
        <end position="235"/>
    </location>
</feature>
<evidence type="ECO:0000313" key="7">
    <source>
        <dbReference type="EMBL" id="TKR69561.1"/>
    </source>
</evidence>
<proteinExistence type="inferred from homology"/>
<dbReference type="PANTHER" id="PTHR23354">
    <property type="entry name" value="NUCLEOLAR PROTEIN 7/ESTROGEN RECEPTOR COACTIVATOR-RELATED"/>
    <property type="match status" value="1"/>
</dbReference>
<feature type="compositionally biased region" description="Acidic residues" evidence="5">
    <location>
        <begin position="215"/>
        <end position="224"/>
    </location>
</feature>
<dbReference type="PANTHER" id="PTHR23354:SF62">
    <property type="entry name" value="MUSTARD, ISOFORM V"/>
    <property type="match status" value="1"/>
</dbReference>
<evidence type="ECO:0000256" key="2">
    <source>
        <dbReference type="ARBA" id="ARBA00009540"/>
    </source>
</evidence>
<keyword evidence="3" id="KW-0496">Mitochondrion</keyword>
<feature type="compositionally biased region" description="Polar residues" evidence="5">
    <location>
        <begin position="225"/>
        <end position="235"/>
    </location>
</feature>
<organism evidence="7 8">
    <name type="scientific">Steinernema carpocapsae</name>
    <name type="common">Entomopathogenic nematode</name>
    <dbReference type="NCBI Taxonomy" id="34508"/>
    <lineage>
        <taxon>Eukaryota</taxon>
        <taxon>Metazoa</taxon>
        <taxon>Ecdysozoa</taxon>
        <taxon>Nematoda</taxon>
        <taxon>Chromadorea</taxon>
        <taxon>Rhabditida</taxon>
        <taxon>Tylenchina</taxon>
        <taxon>Panagrolaimomorpha</taxon>
        <taxon>Strongyloidoidea</taxon>
        <taxon>Steinernematidae</taxon>
        <taxon>Steinernema</taxon>
    </lineage>
</organism>
<evidence type="ECO:0000259" key="6">
    <source>
        <dbReference type="PROSITE" id="PS51886"/>
    </source>
</evidence>
<name>A0A4U5MJM7_STECR</name>
<dbReference type="GO" id="GO:0005739">
    <property type="term" value="C:mitochondrion"/>
    <property type="evidence" value="ECO:0007669"/>
    <property type="project" value="UniProtKB-SubCell"/>
</dbReference>
<feature type="compositionally biased region" description="Basic and acidic residues" evidence="5">
    <location>
        <begin position="114"/>
        <end position="127"/>
    </location>
</feature>
<keyword evidence="8" id="KW-1185">Reference proteome</keyword>
<feature type="compositionally biased region" description="Basic and acidic residues" evidence="5">
    <location>
        <begin position="133"/>
        <end position="147"/>
    </location>
</feature>
<comment type="caution">
    <text evidence="7">The sequence shown here is derived from an EMBL/GenBank/DDBJ whole genome shotgun (WGS) entry which is preliminary data.</text>
</comment>
<reference evidence="7 8" key="2">
    <citation type="journal article" date="2019" name="G3 (Bethesda)">
        <title>Hybrid Assembly of the Genome of the Entomopathogenic Nematode Steinernema carpocapsae Identifies the X-Chromosome.</title>
        <authorList>
            <person name="Serra L."/>
            <person name="Macchietto M."/>
            <person name="Macias-Munoz A."/>
            <person name="McGill C.J."/>
            <person name="Rodriguez I.M."/>
            <person name="Rodriguez B."/>
            <person name="Murad R."/>
            <person name="Mortazavi A."/>
        </authorList>
    </citation>
    <scope>NUCLEOTIDE SEQUENCE [LARGE SCALE GENOMIC DNA]</scope>
    <source>
        <strain evidence="7 8">ALL</strain>
    </source>
</reference>
<dbReference type="Proteomes" id="UP000298663">
    <property type="component" value="Unassembled WGS sequence"/>
</dbReference>
<evidence type="ECO:0000256" key="4">
    <source>
        <dbReference type="ARBA" id="ARBA00040604"/>
    </source>
</evidence>
<protein>
    <recommendedName>
        <fullName evidence="4">Oxidation resistance protein 1</fullName>
    </recommendedName>
</protein>
<dbReference type="GO" id="GO:0005634">
    <property type="term" value="C:nucleus"/>
    <property type="evidence" value="ECO:0007669"/>
    <property type="project" value="TreeGrafter"/>
</dbReference>
<dbReference type="OrthoDB" id="26679at2759"/>
<feature type="compositionally biased region" description="Acidic residues" evidence="5">
    <location>
        <begin position="156"/>
        <end position="168"/>
    </location>
</feature>
<feature type="region of interest" description="Disordered" evidence="5">
    <location>
        <begin position="114"/>
        <end position="198"/>
    </location>
</feature>
<dbReference type="EMBL" id="AZBU02000007">
    <property type="protein sequence ID" value="TKR69561.1"/>
    <property type="molecule type" value="Genomic_DNA"/>
</dbReference>
<dbReference type="AlphaFoldDB" id="A0A4U5MJM7"/>
<evidence type="ECO:0000313" key="8">
    <source>
        <dbReference type="Proteomes" id="UP000298663"/>
    </source>
</evidence>
<dbReference type="SMART" id="SM00584">
    <property type="entry name" value="TLDc"/>
    <property type="match status" value="1"/>
</dbReference>
<evidence type="ECO:0000256" key="5">
    <source>
        <dbReference type="SAM" id="MobiDB-lite"/>
    </source>
</evidence>
<feature type="region of interest" description="Disordered" evidence="5">
    <location>
        <begin position="1"/>
        <end position="48"/>
    </location>
</feature>